<comment type="subcellular location">
    <subcellularLocation>
        <location evidence="1">Cytoplasm</location>
    </subcellularLocation>
</comment>
<evidence type="ECO:0000256" key="6">
    <source>
        <dbReference type="ARBA" id="ARBA00038091"/>
    </source>
</evidence>
<dbReference type="Gene3D" id="3.40.50.150">
    <property type="entry name" value="Vaccinia Virus protein VP39"/>
    <property type="match status" value="1"/>
</dbReference>
<keyword evidence="5" id="KW-0949">S-adenosyl-L-methionine</keyword>
<comment type="similarity">
    <text evidence="6">Belongs to the methyltransferase superfamily. RlmI family.</text>
</comment>
<feature type="domain" description="S-adenosylmethionine-dependent methyltransferase" evidence="7">
    <location>
        <begin position="196"/>
        <end position="354"/>
    </location>
</feature>
<dbReference type="Pfam" id="PF10672">
    <property type="entry name" value="Methyltrans_SAM"/>
    <property type="match status" value="1"/>
</dbReference>
<dbReference type="InterPro" id="IPR029063">
    <property type="entry name" value="SAM-dependent_MTases_sf"/>
</dbReference>
<dbReference type="PANTHER" id="PTHR42873">
    <property type="entry name" value="RIBOSOMAL RNA LARGE SUBUNIT METHYLTRANSFERASE"/>
    <property type="match status" value="1"/>
</dbReference>
<keyword evidence="10" id="KW-1185">Reference proteome</keyword>
<name>A0A1Y4DAS8_9BACT</name>
<evidence type="ECO:0000259" key="8">
    <source>
        <dbReference type="Pfam" id="PF17785"/>
    </source>
</evidence>
<keyword evidence="4" id="KW-0808">Transferase</keyword>
<evidence type="ECO:0000256" key="1">
    <source>
        <dbReference type="ARBA" id="ARBA00004496"/>
    </source>
</evidence>
<protein>
    <submittedName>
        <fullName evidence="9">Uncharacterized protein</fullName>
    </submittedName>
</protein>
<dbReference type="CDD" id="cd02440">
    <property type="entry name" value="AdoMet_MTases"/>
    <property type="match status" value="1"/>
</dbReference>
<dbReference type="CDD" id="cd11572">
    <property type="entry name" value="RlmI_M_like"/>
    <property type="match status" value="1"/>
</dbReference>
<evidence type="ECO:0000313" key="10">
    <source>
        <dbReference type="Proteomes" id="UP000196368"/>
    </source>
</evidence>
<dbReference type="GO" id="GO:0032259">
    <property type="term" value="P:methylation"/>
    <property type="evidence" value="ECO:0007669"/>
    <property type="project" value="UniProtKB-KW"/>
</dbReference>
<comment type="caution">
    <text evidence="9">The sequence shown here is derived from an EMBL/GenBank/DDBJ whole genome shotgun (WGS) entry which is preliminary data.</text>
</comment>
<keyword evidence="2" id="KW-0963">Cytoplasm</keyword>
<evidence type="ECO:0000313" key="9">
    <source>
        <dbReference type="EMBL" id="OUO56304.1"/>
    </source>
</evidence>
<dbReference type="PANTHER" id="PTHR42873:SF1">
    <property type="entry name" value="S-ADENOSYLMETHIONINE-DEPENDENT METHYLTRANSFERASE DOMAIN-CONTAINING PROTEIN"/>
    <property type="match status" value="1"/>
</dbReference>
<dbReference type="InterPro" id="IPR036974">
    <property type="entry name" value="PUA_sf"/>
</dbReference>
<feature type="domain" description="RlmI-like PUA" evidence="8">
    <location>
        <begin position="30"/>
        <end position="91"/>
    </location>
</feature>
<evidence type="ECO:0000256" key="4">
    <source>
        <dbReference type="ARBA" id="ARBA00022679"/>
    </source>
</evidence>
<gene>
    <name evidence="9" type="ORF">B5F75_06730</name>
</gene>
<dbReference type="AlphaFoldDB" id="A0A1Y4DAS8"/>
<dbReference type="InterPro" id="IPR019614">
    <property type="entry name" value="SAM-dep_methyl-trfase"/>
</dbReference>
<dbReference type="Pfam" id="PF17785">
    <property type="entry name" value="PUA_3"/>
    <property type="match status" value="1"/>
</dbReference>
<sequence>MPAVCGGAAVFKTGRNGKITDRGIYRMIEIKLKAKEERRLQAGHWWVFSNEIDGLDTSVEPGTLVRVLNHEGKQVGIGYFNPHSLISVRLLMKGEGELPEDFVFENLDNAYSYRKEIGVRKYGRMCYGEADNMPGLVIDRYGDVLVIDVLTAGMEKLKPAITKAVQKIFKPKGIYYKNDSSFRALEGLTNTPEIIGDVPETVEIEENKVKYLVPLRGGQKTGFYFDQRENREFLKPYFKDKLVLDLYCYIGSFGITAALAGASQVWGCDSSAAAVECAQKNAALNGVSDSVVFHRDDAERLLSALKKGELPDQPDIVLLDPPAFVKSRKALPQAVGLYVKLVKMALEGIKAGGYLAFSTCSHHISRELFVDIIRQGVSKSGRKAVLVELRGQAKDHPVLIGMPETEYLHFALVQLR</sequence>
<dbReference type="Proteomes" id="UP000196368">
    <property type="component" value="Unassembled WGS sequence"/>
</dbReference>
<dbReference type="Gene3D" id="2.30.130.10">
    <property type="entry name" value="PUA domain"/>
    <property type="match status" value="1"/>
</dbReference>
<dbReference type="SUPFAM" id="SSF88697">
    <property type="entry name" value="PUA domain-like"/>
    <property type="match status" value="1"/>
</dbReference>
<evidence type="ECO:0000259" key="7">
    <source>
        <dbReference type="Pfam" id="PF10672"/>
    </source>
</evidence>
<evidence type="ECO:0000256" key="3">
    <source>
        <dbReference type="ARBA" id="ARBA00022603"/>
    </source>
</evidence>
<evidence type="ECO:0000256" key="5">
    <source>
        <dbReference type="ARBA" id="ARBA00022691"/>
    </source>
</evidence>
<dbReference type="SUPFAM" id="SSF53335">
    <property type="entry name" value="S-adenosyl-L-methionine-dependent methyltransferases"/>
    <property type="match status" value="1"/>
</dbReference>
<dbReference type="Gene3D" id="3.30.750.80">
    <property type="entry name" value="RNA methyltransferase domain (HRMD) like"/>
    <property type="match status" value="1"/>
</dbReference>
<dbReference type="GO" id="GO:0003723">
    <property type="term" value="F:RNA binding"/>
    <property type="evidence" value="ECO:0007669"/>
    <property type="project" value="InterPro"/>
</dbReference>
<evidence type="ECO:0000256" key="2">
    <source>
        <dbReference type="ARBA" id="ARBA00022490"/>
    </source>
</evidence>
<dbReference type="PROSITE" id="PS50890">
    <property type="entry name" value="PUA"/>
    <property type="match status" value="1"/>
</dbReference>
<dbReference type="GO" id="GO:0008168">
    <property type="term" value="F:methyltransferase activity"/>
    <property type="evidence" value="ECO:0007669"/>
    <property type="project" value="UniProtKB-KW"/>
</dbReference>
<accession>A0A1Y4DAS8</accession>
<dbReference type="EMBL" id="NFJD01000004">
    <property type="protein sequence ID" value="OUO56304.1"/>
    <property type="molecule type" value="Genomic_DNA"/>
</dbReference>
<reference evidence="10" key="1">
    <citation type="submission" date="2017-04" db="EMBL/GenBank/DDBJ databases">
        <title>Function of individual gut microbiota members based on whole genome sequencing of pure cultures obtained from chicken caecum.</title>
        <authorList>
            <person name="Medvecky M."/>
            <person name="Cejkova D."/>
            <person name="Polansky O."/>
            <person name="Karasova D."/>
            <person name="Kubasova T."/>
            <person name="Cizek A."/>
            <person name="Rychlik I."/>
        </authorList>
    </citation>
    <scope>NUCLEOTIDE SEQUENCE [LARGE SCALE GENOMIC DNA]</scope>
    <source>
        <strain evidence="10">An273</strain>
    </source>
</reference>
<dbReference type="CDD" id="cd21153">
    <property type="entry name" value="PUA_RlmI"/>
    <property type="match status" value="1"/>
</dbReference>
<dbReference type="InterPro" id="IPR015947">
    <property type="entry name" value="PUA-like_sf"/>
</dbReference>
<dbReference type="GO" id="GO:0005737">
    <property type="term" value="C:cytoplasm"/>
    <property type="evidence" value="ECO:0007669"/>
    <property type="project" value="UniProtKB-SubCell"/>
</dbReference>
<organism evidence="9 10">
    <name type="scientific">Candidatus Avelusimicrobium gallicola</name>
    <dbReference type="NCBI Taxonomy" id="2562704"/>
    <lineage>
        <taxon>Bacteria</taxon>
        <taxon>Pseudomonadati</taxon>
        <taxon>Elusimicrobiota</taxon>
        <taxon>Elusimicrobia</taxon>
        <taxon>Elusimicrobiales</taxon>
        <taxon>Elusimicrobiaceae</taxon>
        <taxon>Candidatus Avelusimicrobium</taxon>
    </lineage>
</organism>
<proteinExistence type="inferred from homology"/>
<dbReference type="InterPro" id="IPR041532">
    <property type="entry name" value="RlmI-like_PUA"/>
</dbReference>
<keyword evidence="3" id="KW-0489">Methyltransferase</keyword>